<dbReference type="STRING" id="1907666.DSM25559_0285"/>
<name>A0A1R3TI69_9HYPH</name>
<dbReference type="EMBL" id="FMUE01000001">
    <property type="protein sequence ID" value="SCX03057.1"/>
    <property type="molecule type" value="Genomic_DNA"/>
</dbReference>
<proteinExistence type="predicted"/>
<gene>
    <name evidence="1" type="ORF">DSM25559_0285</name>
</gene>
<dbReference type="RefSeq" id="WP_159442769.1">
    <property type="nucleotide sequence ID" value="NZ_FMUE01000001.1"/>
</dbReference>
<dbReference type="InterPro" id="IPR014903">
    <property type="entry name" value="DUF1796"/>
</dbReference>
<dbReference type="AlphaFoldDB" id="A0A1R3TI69"/>
<evidence type="ECO:0000313" key="1">
    <source>
        <dbReference type="EMBL" id="SCX03057.1"/>
    </source>
</evidence>
<dbReference type="Pfam" id="PF08795">
    <property type="entry name" value="DUF1796"/>
    <property type="match status" value="1"/>
</dbReference>
<organism evidence="1 2">
    <name type="scientific">Agrobacterium rosae</name>
    <dbReference type="NCBI Taxonomy" id="1972867"/>
    <lineage>
        <taxon>Bacteria</taxon>
        <taxon>Pseudomonadati</taxon>
        <taxon>Pseudomonadota</taxon>
        <taxon>Alphaproteobacteria</taxon>
        <taxon>Hyphomicrobiales</taxon>
        <taxon>Rhizobiaceae</taxon>
        <taxon>Rhizobium/Agrobacterium group</taxon>
        <taxon>Agrobacterium</taxon>
    </lineage>
</organism>
<evidence type="ECO:0000313" key="2">
    <source>
        <dbReference type="Proteomes" id="UP000187891"/>
    </source>
</evidence>
<protein>
    <recommendedName>
        <fullName evidence="3">Papain-like cysteine peptidase (DUF1796)</fullName>
    </recommendedName>
</protein>
<dbReference type="Proteomes" id="UP000187891">
    <property type="component" value="Unassembled WGS sequence"/>
</dbReference>
<reference evidence="2" key="1">
    <citation type="submission" date="2016-10" db="EMBL/GenBank/DDBJ databases">
        <authorList>
            <person name="Wibberg D."/>
        </authorList>
    </citation>
    <scope>NUCLEOTIDE SEQUENCE [LARGE SCALE GENOMIC DNA]</scope>
</reference>
<evidence type="ECO:0008006" key="3">
    <source>
        <dbReference type="Google" id="ProtNLM"/>
    </source>
</evidence>
<sequence length="260" mass="30103">MHQYISLGAACNAATMMKIAGLRKASFPFDWLLNLNAGLSVVTSIIQDDFQKVVAEDCYQVVHHPPVGRAVPAYKDYPNTFHIHSDPSSNSAIHEEMIRRFERFRLVLRSSNTLHFVYYRNLSIYRDEKPDADVVEVLNLMLEEATQFLDTIEASRKGETFILLVLESDVEDTELTNEALKHVRVADQRISIGSALSRYDDNDELNAKWQQDWIELIINHTKMPIWMKLRCKCKRLFRAFRKQIKGKKLNRTTVEIHHAA</sequence>
<accession>A0A1R3TI69</accession>